<sequence length="44" mass="5086">MEESKPVLLDEEWVELIKEALSIGVEPRDIRNFLRKDTTVSEIG</sequence>
<dbReference type="EMBL" id="JAUSUG010000005">
    <property type="protein sequence ID" value="MDQ0254396.1"/>
    <property type="molecule type" value="Genomic_DNA"/>
</dbReference>
<evidence type="ECO:0000259" key="1">
    <source>
        <dbReference type="PROSITE" id="PS51500"/>
    </source>
</evidence>
<keyword evidence="3" id="KW-1185">Reference proteome</keyword>
<name>A0ABT9ZUL1_9BACI</name>
<dbReference type="InterPro" id="IPR010981">
    <property type="entry name" value="SinR/SinI_dimer_dom"/>
</dbReference>
<dbReference type="SUPFAM" id="SSF47406">
    <property type="entry name" value="SinR repressor dimerisation domain-like"/>
    <property type="match status" value="1"/>
</dbReference>
<comment type="caution">
    <text evidence="2">The sequence shown here is derived from an EMBL/GenBank/DDBJ whole genome shotgun (WGS) entry which is preliminary data.</text>
</comment>
<evidence type="ECO:0000313" key="2">
    <source>
        <dbReference type="EMBL" id="MDQ0254396.1"/>
    </source>
</evidence>
<reference evidence="2 3" key="1">
    <citation type="submission" date="2023-07" db="EMBL/GenBank/DDBJ databases">
        <title>Genomic Encyclopedia of Type Strains, Phase IV (KMG-IV): sequencing the most valuable type-strain genomes for metagenomic binning, comparative biology and taxonomic classification.</title>
        <authorList>
            <person name="Goeker M."/>
        </authorList>
    </citation>
    <scope>NUCLEOTIDE SEQUENCE [LARGE SCALE GENOMIC DNA]</scope>
    <source>
        <strain evidence="2 3">DSM 9768</strain>
    </source>
</reference>
<dbReference type="InterPro" id="IPR036281">
    <property type="entry name" value="SinR/SinI_dimer_dom_sf"/>
</dbReference>
<gene>
    <name evidence="2" type="ORF">J2S74_001771</name>
</gene>
<evidence type="ECO:0000313" key="3">
    <source>
        <dbReference type="Proteomes" id="UP001230005"/>
    </source>
</evidence>
<feature type="domain" description="Sin" evidence="1">
    <location>
        <begin position="1"/>
        <end position="38"/>
    </location>
</feature>
<dbReference type="Pfam" id="PF08671">
    <property type="entry name" value="SinI"/>
    <property type="match status" value="1"/>
</dbReference>
<dbReference type="PROSITE" id="PS51500">
    <property type="entry name" value="SIN"/>
    <property type="match status" value="1"/>
</dbReference>
<organism evidence="2 3">
    <name type="scientific">Evansella vedderi</name>
    <dbReference type="NCBI Taxonomy" id="38282"/>
    <lineage>
        <taxon>Bacteria</taxon>
        <taxon>Bacillati</taxon>
        <taxon>Bacillota</taxon>
        <taxon>Bacilli</taxon>
        <taxon>Bacillales</taxon>
        <taxon>Bacillaceae</taxon>
        <taxon>Evansella</taxon>
    </lineage>
</organism>
<accession>A0ABT9ZUL1</accession>
<protein>
    <recommendedName>
        <fullName evidence="1">Sin domain-containing protein</fullName>
    </recommendedName>
</protein>
<dbReference type="RefSeq" id="WP_307324288.1">
    <property type="nucleotide sequence ID" value="NZ_JAUSUG010000005.1"/>
</dbReference>
<dbReference type="Proteomes" id="UP001230005">
    <property type="component" value="Unassembled WGS sequence"/>
</dbReference>
<proteinExistence type="predicted"/>